<name>A0A1F7TYM2_9BACT</name>
<protein>
    <recommendedName>
        <fullName evidence="4">Large ribosomal subunit protein uL13</fullName>
    </recommendedName>
</protein>
<comment type="function">
    <text evidence="4">This protein is one of the early assembly proteins of the 50S ribosomal subunit, although it is not seen to bind rRNA by itself. It is important during the early stages of 50S assembly.</text>
</comment>
<dbReference type="Gene3D" id="3.90.1180.10">
    <property type="entry name" value="Ribosomal protein L13"/>
    <property type="match status" value="1"/>
</dbReference>
<accession>A0A1F7TYM2</accession>
<dbReference type="GO" id="GO:0017148">
    <property type="term" value="P:negative regulation of translation"/>
    <property type="evidence" value="ECO:0007669"/>
    <property type="project" value="TreeGrafter"/>
</dbReference>
<comment type="similarity">
    <text evidence="1 4">Belongs to the universal ribosomal protein uL13 family.</text>
</comment>
<comment type="subunit">
    <text evidence="4">Part of the 50S ribosomal subunit.</text>
</comment>
<evidence type="ECO:0000256" key="2">
    <source>
        <dbReference type="ARBA" id="ARBA00022980"/>
    </source>
</evidence>
<dbReference type="GO" id="GO:0006412">
    <property type="term" value="P:translation"/>
    <property type="evidence" value="ECO:0007669"/>
    <property type="project" value="UniProtKB-UniRule"/>
</dbReference>
<dbReference type="EMBL" id="MGDX01000017">
    <property type="protein sequence ID" value="OGL71109.1"/>
    <property type="molecule type" value="Genomic_DNA"/>
</dbReference>
<dbReference type="GO" id="GO:0005840">
    <property type="term" value="C:ribosome"/>
    <property type="evidence" value="ECO:0007669"/>
    <property type="project" value="UniProtKB-KW"/>
</dbReference>
<dbReference type="InterPro" id="IPR005823">
    <property type="entry name" value="Ribosomal_uL13_bac-type"/>
</dbReference>
<proteinExistence type="inferred from homology"/>
<dbReference type="InterPro" id="IPR036899">
    <property type="entry name" value="Ribosomal_uL13_sf"/>
</dbReference>
<evidence type="ECO:0000256" key="3">
    <source>
        <dbReference type="ARBA" id="ARBA00023274"/>
    </source>
</evidence>
<gene>
    <name evidence="4" type="primary">rplM</name>
    <name evidence="5" type="ORF">A3C17_01185</name>
</gene>
<dbReference type="HAMAP" id="MF_01366">
    <property type="entry name" value="Ribosomal_uL13"/>
    <property type="match status" value="1"/>
</dbReference>
<dbReference type="PANTHER" id="PTHR11545:SF2">
    <property type="entry name" value="LARGE RIBOSOMAL SUBUNIT PROTEIN UL13M"/>
    <property type="match status" value="1"/>
</dbReference>
<evidence type="ECO:0000313" key="5">
    <source>
        <dbReference type="EMBL" id="OGL71109.1"/>
    </source>
</evidence>
<evidence type="ECO:0000256" key="1">
    <source>
        <dbReference type="ARBA" id="ARBA00006227"/>
    </source>
</evidence>
<sequence length="119" mass="13368">MNQTKVTNVTIDATGKAIGRIASEVAHVLQGKHRADFVPHQDGTDHVRVEHLNKAVFTGNKVEGKVYHRHSGYPGGLKTETLKHVLANDGLEEVLLRAVKRMLPNNRMRTERMKRIDIV</sequence>
<dbReference type="AlphaFoldDB" id="A0A1F7TYM2"/>
<reference evidence="5 6" key="1">
    <citation type="journal article" date="2016" name="Nat. Commun.">
        <title>Thousands of microbial genomes shed light on interconnected biogeochemical processes in an aquifer system.</title>
        <authorList>
            <person name="Anantharaman K."/>
            <person name="Brown C.T."/>
            <person name="Hug L.A."/>
            <person name="Sharon I."/>
            <person name="Castelle C.J."/>
            <person name="Probst A.J."/>
            <person name="Thomas B.C."/>
            <person name="Singh A."/>
            <person name="Wilkins M.J."/>
            <person name="Karaoz U."/>
            <person name="Brodie E.L."/>
            <person name="Williams K.H."/>
            <person name="Hubbard S.S."/>
            <person name="Banfield J.F."/>
        </authorList>
    </citation>
    <scope>NUCLEOTIDE SEQUENCE [LARGE SCALE GENOMIC DNA]</scope>
</reference>
<dbReference type="GO" id="GO:1990904">
    <property type="term" value="C:ribonucleoprotein complex"/>
    <property type="evidence" value="ECO:0007669"/>
    <property type="project" value="UniProtKB-KW"/>
</dbReference>
<keyword evidence="3 4" id="KW-0687">Ribonucleoprotein</keyword>
<comment type="caution">
    <text evidence="5">The sequence shown here is derived from an EMBL/GenBank/DDBJ whole genome shotgun (WGS) entry which is preliminary data.</text>
</comment>
<dbReference type="Proteomes" id="UP000177097">
    <property type="component" value="Unassembled WGS sequence"/>
</dbReference>
<keyword evidence="2 4" id="KW-0689">Ribosomal protein</keyword>
<organism evidence="5 6">
    <name type="scientific">Candidatus Uhrbacteria bacterium RIFCSPHIGHO2_02_FULL_53_13</name>
    <dbReference type="NCBI Taxonomy" id="1802389"/>
    <lineage>
        <taxon>Bacteria</taxon>
        <taxon>Candidatus Uhriibacteriota</taxon>
    </lineage>
</organism>
<dbReference type="STRING" id="1802389.A3C17_01185"/>
<dbReference type="PIRSF" id="PIRSF002181">
    <property type="entry name" value="Ribosomal_L13"/>
    <property type="match status" value="1"/>
</dbReference>
<dbReference type="GO" id="GO:0003735">
    <property type="term" value="F:structural constituent of ribosome"/>
    <property type="evidence" value="ECO:0007669"/>
    <property type="project" value="InterPro"/>
</dbReference>
<evidence type="ECO:0000256" key="4">
    <source>
        <dbReference type="HAMAP-Rule" id="MF_01366"/>
    </source>
</evidence>
<dbReference type="SUPFAM" id="SSF52161">
    <property type="entry name" value="Ribosomal protein L13"/>
    <property type="match status" value="1"/>
</dbReference>
<dbReference type="CDD" id="cd00392">
    <property type="entry name" value="Ribosomal_L13"/>
    <property type="match status" value="1"/>
</dbReference>
<dbReference type="NCBIfam" id="TIGR01066">
    <property type="entry name" value="rplM_bact"/>
    <property type="match status" value="1"/>
</dbReference>
<evidence type="ECO:0000313" key="6">
    <source>
        <dbReference type="Proteomes" id="UP000177097"/>
    </source>
</evidence>
<dbReference type="Pfam" id="PF00572">
    <property type="entry name" value="Ribosomal_L13"/>
    <property type="match status" value="1"/>
</dbReference>
<dbReference type="InterPro" id="IPR005822">
    <property type="entry name" value="Ribosomal_uL13"/>
</dbReference>
<dbReference type="PANTHER" id="PTHR11545">
    <property type="entry name" value="RIBOSOMAL PROTEIN L13"/>
    <property type="match status" value="1"/>
</dbReference>
<dbReference type="GO" id="GO:0003729">
    <property type="term" value="F:mRNA binding"/>
    <property type="evidence" value="ECO:0007669"/>
    <property type="project" value="TreeGrafter"/>
</dbReference>